<dbReference type="KEGG" id="pagb:AWM79_20565"/>
<dbReference type="InterPro" id="IPR019734">
    <property type="entry name" value="TPR_rpt"/>
</dbReference>
<evidence type="ECO:0000259" key="3">
    <source>
        <dbReference type="Pfam" id="PF13519"/>
    </source>
</evidence>
<feature type="domain" description="VWFA" evidence="3">
    <location>
        <begin position="107"/>
        <end position="204"/>
    </location>
</feature>
<evidence type="ECO:0000313" key="5">
    <source>
        <dbReference type="Proteomes" id="UP000063229"/>
    </source>
</evidence>
<dbReference type="RefSeq" id="WP_060783660.1">
    <property type="nucleotide sequence ID" value="NZ_CP014135.1"/>
</dbReference>
<protein>
    <recommendedName>
        <fullName evidence="3">VWFA domain-containing protein</fullName>
    </recommendedName>
</protein>
<dbReference type="InterPro" id="IPR036465">
    <property type="entry name" value="vWFA_dom_sf"/>
</dbReference>
<evidence type="ECO:0000256" key="2">
    <source>
        <dbReference type="SAM" id="MobiDB-lite"/>
    </source>
</evidence>
<feature type="region of interest" description="Disordered" evidence="2">
    <location>
        <begin position="456"/>
        <end position="554"/>
    </location>
</feature>
<dbReference type="AlphaFoldDB" id="A0A0X1T620"/>
<dbReference type="PANTHER" id="PTHR22550:SF14">
    <property type="entry name" value="VWFA DOMAIN-CONTAINING PROTEIN"/>
    <property type="match status" value="1"/>
</dbReference>
<dbReference type="InterPro" id="IPR050768">
    <property type="entry name" value="UPF0353/GerABKA_families"/>
</dbReference>
<dbReference type="PROSITE" id="PS50293">
    <property type="entry name" value="TPR_REGION"/>
    <property type="match status" value="1"/>
</dbReference>
<sequence>MIAELWSNLWPHWFRPWWLLLLPLLGRLLWQLWHRQKRAGRWQMILPSAFHRVLLGGGSGRDSKLPWIALGLGWTLALLALLGPSWQRVEQSTQKPSDPLVVLLELTPDMLATDVLPNRLEQARRKLLDLLRARSDAQTAIIVYAGSAHTLVPLSDDMSTSRNLLDTLKPSIMPQQGHRADLAVAKALTLLERGAQGQGRLLLIGSSLSEQEREGIRRALDGRRHSLLILGIGTRDGAPVVQDNGGLLKNAQGAIQVSRLDGRRLRAFVGEVGGRYRQARLDESDLRGLGLLDGPRHLHDDGQVVQLDSWVDQGYWLLLPLLLLAACAGRRGWLFCLPLWFLFPQPSQAFEFNDLWLRPDQQGLKLLEQQRPLEAAKHFEDPQWQGLALYEAGDYVAAARRFAEGNDANAHYNRGNALARSGELEAALDAYEQALERQPDLRPALRNKALVEQILEEKRTQPPVEPDKLADTARTGSESPVVDHQAQPGSVPSDQQTNSTAMPREDNSPSDTGPPETTVAATSENDVPGSELGDEHTTRPPPRNASQTLDGERRQALEQWLRQIPDDPGELLRRKFWYEQQLHQDKTR</sequence>
<dbReference type="Gene3D" id="1.25.40.10">
    <property type="entry name" value="Tetratricopeptide repeat domain"/>
    <property type="match status" value="1"/>
</dbReference>
<keyword evidence="1" id="KW-0802">TPR repeat</keyword>
<dbReference type="PROSITE" id="PS50005">
    <property type="entry name" value="TPR"/>
    <property type="match status" value="1"/>
</dbReference>
<organism evidence="4 5">
    <name type="scientific">Pseudomonas agarici</name>
    <dbReference type="NCBI Taxonomy" id="46677"/>
    <lineage>
        <taxon>Bacteria</taxon>
        <taxon>Pseudomonadati</taxon>
        <taxon>Pseudomonadota</taxon>
        <taxon>Gammaproteobacteria</taxon>
        <taxon>Pseudomonadales</taxon>
        <taxon>Pseudomonadaceae</taxon>
        <taxon>Pseudomonas</taxon>
    </lineage>
</organism>
<dbReference type="SUPFAM" id="SSF53300">
    <property type="entry name" value="vWA-like"/>
    <property type="match status" value="1"/>
</dbReference>
<feature type="repeat" description="TPR" evidence="1">
    <location>
        <begin position="408"/>
        <end position="441"/>
    </location>
</feature>
<dbReference type="InterPro" id="IPR011990">
    <property type="entry name" value="TPR-like_helical_dom_sf"/>
</dbReference>
<evidence type="ECO:0000256" key="1">
    <source>
        <dbReference type="PROSITE-ProRule" id="PRU00339"/>
    </source>
</evidence>
<dbReference type="Gene3D" id="3.40.50.410">
    <property type="entry name" value="von Willebrand factor, type A domain"/>
    <property type="match status" value="1"/>
</dbReference>
<dbReference type="STRING" id="46677.AWM79_20565"/>
<proteinExistence type="predicted"/>
<feature type="compositionally biased region" description="Basic and acidic residues" evidence="2">
    <location>
        <begin position="456"/>
        <end position="471"/>
    </location>
</feature>
<dbReference type="Proteomes" id="UP000063229">
    <property type="component" value="Chromosome"/>
</dbReference>
<accession>A0A0X1T620</accession>
<reference evidence="5" key="1">
    <citation type="submission" date="2016-01" db="EMBL/GenBank/DDBJ databases">
        <authorList>
            <person name="Storey N.H."/>
            <person name="Neuman B.W."/>
        </authorList>
    </citation>
    <scope>NUCLEOTIDE SEQUENCE [LARGE SCALE GENOMIC DNA]</scope>
    <source>
        <strain evidence="5">NCPPB 2472</strain>
    </source>
</reference>
<dbReference type="EMBL" id="CP014135">
    <property type="protein sequence ID" value="AMB87556.1"/>
    <property type="molecule type" value="Genomic_DNA"/>
</dbReference>
<dbReference type="Pfam" id="PF00515">
    <property type="entry name" value="TPR_1"/>
    <property type="match status" value="1"/>
</dbReference>
<feature type="compositionally biased region" description="Polar residues" evidence="2">
    <location>
        <begin position="487"/>
        <end position="501"/>
    </location>
</feature>
<dbReference type="SUPFAM" id="SSF48452">
    <property type="entry name" value="TPR-like"/>
    <property type="match status" value="1"/>
</dbReference>
<dbReference type="PANTHER" id="PTHR22550">
    <property type="entry name" value="SPORE GERMINATION PROTEIN"/>
    <property type="match status" value="1"/>
</dbReference>
<gene>
    <name evidence="4" type="ORF">AWM79_20565</name>
</gene>
<dbReference type="InterPro" id="IPR002035">
    <property type="entry name" value="VWF_A"/>
</dbReference>
<evidence type="ECO:0000313" key="4">
    <source>
        <dbReference type="EMBL" id="AMB87556.1"/>
    </source>
</evidence>
<name>A0A0X1T620_PSEAA</name>
<dbReference type="Pfam" id="PF13519">
    <property type="entry name" value="VWA_2"/>
    <property type="match status" value="1"/>
</dbReference>
<dbReference type="SMART" id="SM00028">
    <property type="entry name" value="TPR"/>
    <property type="match status" value="1"/>
</dbReference>
<keyword evidence="5" id="KW-1185">Reference proteome</keyword>